<organism evidence="2 3">
    <name type="scientific">Pleurodeles waltl</name>
    <name type="common">Iberian ribbed newt</name>
    <dbReference type="NCBI Taxonomy" id="8319"/>
    <lineage>
        <taxon>Eukaryota</taxon>
        <taxon>Metazoa</taxon>
        <taxon>Chordata</taxon>
        <taxon>Craniata</taxon>
        <taxon>Vertebrata</taxon>
        <taxon>Euteleostomi</taxon>
        <taxon>Amphibia</taxon>
        <taxon>Batrachia</taxon>
        <taxon>Caudata</taxon>
        <taxon>Salamandroidea</taxon>
        <taxon>Salamandridae</taxon>
        <taxon>Pleurodelinae</taxon>
        <taxon>Pleurodeles</taxon>
    </lineage>
</organism>
<dbReference type="EMBL" id="JANPWB010000011">
    <property type="protein sequence ID" value="KAJ1131123.1"/>
    <property type="molecule type" value="Genomic_DNA"/>
</dbReference>
<reference evidence="2" key="1">
    <citation type="journal article" date="2022" name="bioRxiv">
        <title>Sequencing and chromosome-scale assembly of the giantPleurodeles waltlgenome.</title>
        <authorList>
            <person name="Brown T."/>
            <person name="Elewa A."/>
            <person name="Iarovenko S."/>
            <person name="Subramanian E."/>
            <person name="Araus A.J."/>
            <person name="Petzold A."/>
            <person name="Susuki M."/>
            <person name="Suzuki K.-i.T."/>
            <person name="Hayashi T."/>
            <person name="Toyoda A."/>
            <person name="Oliveira C."/>
            <person name="Osipova E."/>
            <person name="Leigh N.D."/>
            <person name="Simon A."/>
            <person name="Yun M.H."/>
        </authorList>
    </citation>
    <scope>NUCLEOTIDE SEQUENCE</scope>
    <source>
        <strain evidence="2">20211129_DDA</strain>
        <tissue evidence="2">Liver</tissue>
    </source>
</reference>
<proteinExistence type="predicted"/>
<dbReference type="AlphaFoldDB" id="A0AAV7PSA2"/>
<keyword evidence="3" id="KW-1185">Reference proteome</keyword>
<protein>
    <submittedName>
        <fullName evidence="2">Uncharacterized protein</fullName>
    </submittedName>
</protein>
<accession>A0AAV7PSA2</accession>
<gene>
    <name evidence="2" type="ORF">NDU88_009466</name>
</gene>
<feature type="compositionally biased region" description="Basic and acidic residues" evidence="1">
    <location>
        <begin position="104"/>
        <end position="115"/>
    </location>
</feature>
<sequence>MVASLNRINVINVQFLKGTLRERVLPLGQNTPGRKSPRLALESPSGTNEGLMPVRTHERADDGEEKVKTGEHGGGDTVAYWREKEGKRHLEEEREEKAEEEDPESQKDHRVERDL</sequence>
<feature type="compositionally biased region" description="Basic and acidic residues" evidence="1">
    <location>
        <begin position="55"/>
        <end position="74"/>
    </location>
</feature>
<evidence type="ECO:0000313" key="3">
    <source>
        <dbReference type="Proteomes" id="UP001066276"/>
    </source>
</evidence>
<name>A0AAV7PSA2_PLEWA</name>
<dbReference type="Proteomes" id="UP001066276">
    <property type="component" value="Chromosome 7"/>
</dbReference>
<evidence type="ECO:0000313" key="2">
    <source>
        <dbReference type="EMBL" id="KAJ1131123.1"/>
    </source>
</evidence>
<feature type="compositionally biased region" description="Basic and acidic residues" evidence="1">
    <location>
        <begin position="81"/>
        <end position="97"/>
    </location>
</feature>
<feature type="region of interest" description="Disordered" evidence="1">
    <location>
        <begin position="26"/>
        <end position="115"/>
    </location>
</feature>
<comment type="caution">
    <text evidence="2">The sequence shown here is derived from an EMBL/GenBank/DDBJ whole genome shotgun (WGS) entry which is preliminary data.</text>
</comment>
<evidence type="ECO:0000256" key="1">
    <source>
        <dbReference type="SAM" id="MobiDB-lite"/>
    </source>
</evidence>